<keyword evidence="4" id="KW-1185">Reference proteome</keyword>
<organism evidence="3 4">
    <name type="scientific">Lacipirellula limnantheis</name>
    <dbReference type="NCBI Taxonomy" id="2528024"/>
    <lineage>
        <taxon>Bacteria</taxon>
        <taxon>Pseudomonadati</taxon>
        <taxon>Planctomycetota</taxon>
        <taxon>Planctomycetia</taxon>
        <taxon>Pirellulales</taxon>
        <taxon>Lacipirellulaceae</taxon>
        <taxon>Lacipirellula</taxon>
    </lineage>
</organism>
<evidence type="ECO:0000313" key="3">
    <source>
        <dbReference type="EMBL" id="QDT75542.1"/>
    </source>
</evidence>
<keyword evidence="1" id="KW-0732">Signal</keyword>
<dbReference type="InterPro" id="IPR032518">
    <property type="entry name" value="HepII_N"/>
</dbReference>
<dbReference type="KEGG" id="llh:I41_47530"/>
<dbReference type="OrthoDB" id="9772435at2"/>
<dbReference type="Gene3D" id="1.50.10.100">
    <property type="entry name" value="Chondroitin AC/alginate lyase"/>
    <property type="match status" value="1"/>
</dbReference>
<dbReference type="Pfam" id="PF16332">
    <property type="entry name" value="DUF4962"/>
    <property type="match status" value="1"/>
</dbReference>
<sequence length="590" mass="65664" precursor="true">MIRHRVLIVVVACSVAWTFATLSAASMGAEAPPATDGRFEHPRLYFSSDDAAAVAHRRQAAGGGAIWQNLLASADWCREQPPRTEWIPTLAEDPQYENLYDRFYAAMHDAAIVETLAFASALHFEDDDPYFAAAKSQLLAAADVWRHESENPPDAGKAYAVLRVVKSIAVGYDLLYDRLSESERAQVRDSIVPVLRAYFQFFQDPSVAGAGYNKHHGSVDAAPLGVAALALLGDVPEADAWLQMATEKHTGYLLTEALTPSGTNDQSSNFWASTLMYRIQFMDALRRVTGRDLFAEFPRSLPGQMALAAVAGPHPARFDANEPNRSVLFGPNYGQLNYWSPVLVFLAREQRRPIYQYLAAWDETLGTVQRTRFVTPTRKEELLFGYGPYAFLWYDPDIPAEVEPDLPRAFLFPEPAVNEAYLRESFEPGAIAVAMLKGSLVVHAGGRATFVDLTSASDVNKPPEPVEELLVSDDGRRAAIRCVGPKAQDVSEQWVELHRPGVLKVERHTSNPVRWWQMDQPRQEANSFVWPDGVRLQVEVGEIAQVDVHGYVESPVHFGGMKFADPCPHEYQTVEVKPIDGVVKLFIRRP</sequence>
<dbReference type="RefSeq" id="WP_145435230.1">
    <property type="nucleotide sequence ID" value="NZ_CP036339.1"/>
</dbReference>
<dbReference type="AlphaFoldDB" id="A0A517U4I4"/>
<dbReference type="EMBL" id="CP036339">
    <property type="protein sequence ID" value="QDT75542.1"/>
    <property type="molecule type" value="Genomic_DNA"/>
</dbReference>
<protein>
    <recommendedName>
        <fullName evidence="2">Heparinase II N-terminal domain-containing protein</fullName>
    </recommendedName>
</protein>
<reference evidence="3 4" key="1">
    <citation type="submission" date="2019-02" db="EMBL/GenBank/DDBJ databases">
        <title>Deep-cultivation of Planctomycetes and their phenomic and genomic characterization uncovers novel biology.</title>
        <authorList>
            <person name="Wiegand S."/>
            <person name="Jogler M."/>
            <person name="Boedeker C."/>
            <person name="Pinto D."/>
            <person name="Vollmers J."/>
            <person name="Rivas-Marin E."/>
            <person name="Kohn T."/>
            <person name="Peeters S.H."/>
            <person name="Heuer A."/>
            <person name="Rast P."/>
            <person name="Oberbeckmann S."/>
            <person name="Bunk B."/>
            <person name="Jeske O."/>
            <person name="Meyerdierks A."/>
            <person name="Storesund J.E."/>
            <person name="Kallscheuer N."/>
            <person name="Luecker S."/>
            <person name="Lage O.M."/>
            <person name="Pohl T."/>
            <person name="Merkel B.J."/>
            <person name="Hornburger P."/>
            <person name="Mueller R.-W."/>
            <person name="Bruemmer F."/>
            <person name="Labrenz M."/>
            <person name="Spormann A.M."/>
            <person name="Op den Camp H."/>
            <person name="Overmann J."/>
            <person name="Amann R."/>
            <person name="Jetten M.S.M."/>
            <person name="Mascher T."/>
            <person name="Medema M.H."/>
            <person name="Devos D.P."/>
            <person name="Kaster A.-K."/>
            <person name="Ovreas L."/>
            <person name="Rohde M."/>
            <person name="Galperin M.Y."/>
            <person name="Jogler C."/>
        </authorList>
    </citation>
    <scope>NUCLEOTIDE SEQUENCE [LARGE SCALE GENOMIC DNA]</scope>
    <source>
        <strain evidence="3 4">I41</strain>
    </source>
</reference>
<evidence type="ECO:0000256" key="1">
    <source>
        <dbReference type="SAM" id="SignalP"/>
    </source>
</evidence>
<evidence type="ECO:0000313" key="4">
    <source>
        <dbReference type="Proteomes" id="UP000317909"/>
    </source>
</evidence>
<feature type="signal peptide" evidence="1">
    <location>
        <begin position="1"/>
        <end position="24"/>
    </location>
</feature>
<proteinExistence type="predicted"/>
<feature type="chain" id="PRO_5022152427" description="Heparinase II N-terminal domain-containing protein" evidence="1">
    <location>
        <begin position="25"/>
        <end position="590"/>
    </location>
</feature>
<dbReference type="InterPro" id="IPR008929">
    <property type="entry name" value="Chondroitin_lyas"/>
</dbReference>
<feature type="domain" description="Heparinase II N-terminal" evidence="2">
    <location>
        <begin position="88"/>
        <end position="295"/>
    </location>
</feature>
<name>A0A517U4I4_9BACT</name>
<dbReference type="Proteomes" id="UP000317909">
    <property type="component" value="Chromosome"/>
</dbReference>
<evidence type="ECO:0000259" key="2">
    <source>
        <dbReference type="Pfam" id="PF16332"/>
    </source>
</evidence>
<gene>
    <name evidence="3" type="ORF">I41_47530</name>
</gene>
<accession>A0A517U4I4</accession>